<feature type="transmembrane region" description="Helical" evidence="1">
    <location>
        <begin position="69"/>
        <end position="88"/>
    </location>
</feature>
<dbReference type="EMBL" id="KV454290">
    <property type="protein sequence ID" value="ODQ75398.1"/>
    <property type="molecule type" value="Genomic_DNA"/>
</dbReference>
<reference evidence="2 3" key="1">
    <citation type="journal article" date="2016" name="Proc. Natl. Acad. Sci. U.S.A.">
        <title>Comparative genomics of biotechnologically important yeasts.</title>
        <authorList>
            <person name="Riley R."/>
            <person name="Haridas S."/>
            <person name="Wolfe K.H."/>
            <person name="Lopes M.R."/>
            <person name="Hittinger C.T."/>
            <person name="Goeker M."/>
            <person name="Salamov A.A."/>
            <person name="Wisecaver J.H."/>
            <person name="Long T.M."/>
            <person name="Calvey C.H."/>
            <person name="Aerts A.L."/>
            <person name="Barry K.W."/>
            <person name="Choi C."/>
            <person name="Clum A."/>
            <person name="Coughlan A.Y."/>
            <person name="Deshpande S."/>
            <person name="Douglass A.P."/>
            <person name="Hanson S.J."/>
            <person name="Klenk H.-P."/>
            <person name="LaButti K.M."/>
            <person name="Lapidus A."/>
            <person name="Lindquist E.A."/>
            <person name="Lipzen A.M."/>
            <person name="Meier-Kolthoff J.P."/>
            <person name="Ohm R.A."/>
            <person name="Otillar R.P."/>
            <person name="Pangilinan J.L."/>
            <person name="Peng Y."/>
            <person name="Rokas A."/>
            <person name="Rosa C.A."/>
            <person name="Scheuner C."/>
            <person name="Sibirny A.A."/>
            <person name="Slot J.C."/>
            <person name="Stielow J.B."/>
            <person name="Sun H."/>
            <person name="Kurtzman C.P."/>
            <person name="Blackwell M."/>
            <person name="Grigoriev I.V."/>
            <person name="Jeffries T.W."/>
        </authorList>
    </citation>
    <scope>NUCLEOTIDE SEQUENCE [LARGE SCALE GENOMIC DNA]</scope>
    <source>
        <strain evidence="2 3">NRRL Y-11557</strain>
    </source>
</reference>
<dbReference type="PANTHER" id="PTHR28161">
    <property type="entry name" value="ATP SYNTHASE SUBUNIT F, MITOCHONDRIAL"/>
    <property type="match status" value="1"/>
</dbReference>
<keyword evidence="1" id="KW-1133">Transmembrane helix</keyword>
<dbReference type="Pfam" id="PF10791">
    <property type="entry name" value="F1F0-ATPsyn_F"/>
    <property type="match status" value="1"/>
</dbReference>
<keyword evidence="1" id="KW-0472">Membrane</keyword>
<sequence>MSFIIKRQLSTLIPPKIASASNLGAAPGAKRLANVVGFYKALPRGPAPAPVRKGLLGKYTAKYFDGDNASGVPLVHLIVTVFLISYTLDYNLHLKHHKKGAEHEEAHH</sequence>
<dbReference type="InterPro" id="IPR019727">
    <property type="entry name" value="ATP_synth_F0_fsu_mt_fun"/>
</dbReference>
<protein>
    <recommendedName>
        <fullName evidence="4">ATP synthase subunit f, mitochondrial</fullName>
    </recommendedName>
</protein>
<name>A0A1E3QCT6_LIPST</name>
<evidence type="ECO:0000313" key="3">
    <source>
        <dbReference type="Proteomes" id="UP000094385"/>
    </source>
</evidence>
<dbReference type="PANTHER" id="PTHR28161:SF1">
    <property type="entry name" value="ATP SYNTHASE SUBUNIT F, MITOCHONDRIAL"/>
    <property type="match status" value="1"/>
</dbReference>
<dbReference type="GO" id="GO:0005743">
    <property type="term" value="C:mitochondrial inner membrane"/>
    <property type="evidence" value="ECO:0007669"/>
    <property type="project" value="EnsemblFungi"/>
</dbReference>
<evidence type="ECO:0008006" key="4">
    <source>
        <dbReference type="Google" id="ProtNLM"/>
    </source>
</evidence>
<dbReference type="GO" id="GO:0046933">
    <property type="term" value="F:proton-transporting ATP synthase activity, rotational mechanism"/>
    <property type="evidence" value="ECO:0007669"/>
    <property type="project" value="EnsemblFungi"/>
</dbReference>
<dbReference type="GO" id="GO:0045259">
    <property type="term" value="C:proton-transporting ATP synthase complex"/>
    <property type="evidence" value="ECO:0007669"/>
    <property type="project" value="EnsemblFungi"/>
</dbReference>
<accession>A0A1E3QCT6</accession>
<evidence type="ECO:0000256" key="1">
    <source>
        <dbReference type="SAM" id="Phobius"/>
    </source>
</evidence>
<dbReference type="GO" id="GO:0016887">
    <property type="term" value="F:ATP hydrolysis activity"/>
    <property type="evidence" value="ECO:0007669"/>
    <property type="project" value="EnsemblFungi"/>
</dbReference>
<dbReference type="Proteomes" id="UP000094385">
    <property type="component" value="Unassembled WGS sequence"/>
</dbReference>
<proteinExistence type="predicted"/>
<gene>
    <name evidence="2" type="ORF">LIPSTDRAFT_25267</name>
</gene>
<keyword evidence="3" id="KW-1185">Reference proteome</keyword>
<evidence type="ECO:0000313" key="2">
    <source>
        <dbReference type="EMBL" id="ODQ75398.1"/>
    </source>
</evidence>
<dbReference type="OrthoDB" id="5561579at2759"/>
<organism evidence="2 3">
    <name type="scientific">Lipomyces starkeyi NRRL Y-11557</name>
    <dbReference type="NCBI Taxonomy" id="675824"/>
    <lineage>
        <taxon>Eukaryota</taxon>
        <taxon>Fungi</taxon>
        <taxon>Dikarya</taxon>
        <taxon>Ascomycota</taxon>
        <taxon>Saccharomycotina</taxon>
        <taxon>Lipomycetes</taxon>
        <taxon>Lipomycetales</taxon>
        <taxon>Lipomycetaceae</taxon>
        <taxon>Lipomyces</taxon>
    </lineage>
</organism>
<dbReference type="AlphaFoldDB" id="A0A1E3QCT6"/>
<keyword evidence="1" id="KW-0812">Transmembrane</keyword>
<dbReference type="STRING" id="675824.A0A1E3QCT6"/>